<accession>A0A5E7ANY0</accession>
<organism evidence="1 2">
    <name type="scientific">Pseudomonas fluorescens</name>
    <dbReference type="NCBI Taxonomy" id="294"/>
    <lineage>
        <taxon>Bacteria</taxon>
        <taxon>Pseudomonadati</taxon>
        <taxon>Pseudomonadota</taxon>
        <taxon>Gammaproteobacteria</taxon>
        <taxon>Pseudomonadales</taxon>
        <taxon>Pseudomonadaceae</taxon>
        <taxon>Pseudomonas</taxon>
    </lineage>
</organism>
<name>A0A5E7ANY0_PSEFL</name>
<dbReference type="RefSeq" id="WP_150634381.1">
    <property type="nucleotide sequence ID" value="NZ_CABVHI010000061.1"/>
</dbReference>
<protein>
    <submittedName>
        <fullName evidence="1">Uncharacterized protein</fullName>
    </submittedName>
</protein>
<dbReference type="EMBL" id="CABVHP010000002">
    <property type="protein sequence ID" value="VVN79610.1"/>
    <property type="molecule type" value="Genomic_DNA"/>
</dbReference>
<evidence type="ECO:0000313" key="1">
    <source>
        <dbReference type="EMBL" id="VVN79610.1"/>
    </source>
</evidence>
<dbReference type="OrthoDB" id="9973771at2"/>
<sequence length="194" mass="20896" precursor="true">MRLLTLLSAFLFAGLSPIALAAGPAYPKESMIFGQVVIDEISNALSGKTRTDFDKLALRTLRETASNISLSAPTYRVSYSPVIAVYVSVVTSDAQNVLYRETSITKLSDKETGRKYSVTWAMARCEAQSITPLYTFHVDQSGNIVRTFLLTRFGDLAATDDALVADSLNVVCGKNDEAAVVSEPLVDAGGLFGE</sequence>
<reference evidence="1 2" key="1">
    <citation type="submission" date="2019-09" db="EMBL/GenBank/DDBJ databases">
        <authorList>
            <person name="Chandra G."/>
            <person name="Truman W A."/>
        </authorList>
    </citation>
    <scope>NUCLEOTIDE SEQUENCE [LARGE SCALE GENOMIC DNA]</scope>
    <source>
        <strain evidence="1">PS704</strain>
    </source>
</reference>
<proteinExistence type="predicted"/>
<dbReference type="AlphaFoldDB" id="A0A5E7ANY0"/>
<gene>
    <name evidence="1" type="ORF">PS704_00996</name>
</gene>
<dbReference type="Proteomes" id="UP000326557">
    <property type="component" value="Unassembled WGS sequence"/>
</dbReference>
<evidence type="ECO:0000313" key="2">
    <source>
        <dbReference type="Proteomes" id="UP000326557"/>
    </source>
</evidence>